<dbReference type="CDD" id="cd02199">
    <property type="entry name" value="YjgF_YER057c_UK114_like_1"/>
    <property type="match status" value="1"/>
</dbReference>
<reference evidence="1" key="1">
    <citation type="submission" date="2018-06" db="EMBL/GenBank/DDBJ databases">
        <authorList>
            <person name="Zhirakovskaya E."/>
        </authorList>
    </citation>
    <scope>NUCLEOTIDE SEQUENCE</scope>
</reference>
<dbReference type="AlphaFoldDB" id="A0A3B0TX35"/>
<gene>
    <name evidence="1" type="ORF">MNBD_ALPHA12-2130</name>
</gene>
<dbReference type="InterPro" id="IPR006175">
    <property type="entry name" value="YjgF/YER057c/UK114"/>
</dbReference>
<proteinExistence type="predicted"/>
<dbReference type="InterPro" id="IPR035959">
    <property type="entry name" value="RutC-like_sf"/>
</dbReference>
<dbReference type="PANTHER" id="PTHR43760">
    <property type="entry name" value="ENDORIBONUCLEASE-RELATED"/>
    <property type="match status" value="1"/>
</dbReference>
<organism evidence="1">
    <name type="scientific">hydrothermal vent metagenome</name>
    <dbReference type="NCBI Taxonomy" id="652676"/>
    <lineage>
        <taxon>unclassified sequences</taxon>
        <taxon>metagenomes</taxon>
        <taxon>ecological metagenomes</taxon>
    </lineage>
</organism>
<protein>
    <submittedName>
        <fullName evidence="1">RidA/YER057c/UK114 superfamily, group 1</fullName>
    </submittedName>
</protein>
<dbReference type="Gene3D" id="3.30.1330.40">
    <property type="entry name" value="RutC-like"/>
    <property type="match status" value="1"/>
</dbReference>
<sequence>MTNPTERLANLGLSLPVPQTPLAAYVPVSISGNLLFVSGQLPQDKNGIIKGTLGANMEIEAGQEAARLAALSVLGQIVHTAGVKLENIGKILKLSIFVASTPDFFEHHLVANGASELIENVLGENGKHARAAFGVAALPLGAAVEIEAIVEISTAKDQDR</sequence>
<dbReference type="EMBL" id="UOEO01000230">
    <property type="protein sequence ID" value="VAW23311.1"/>
    <property type="molecule type" value="Genomic_DNA"/>
</dbReference>
<dbReference type="SUPFAM" id="SSF55298">
    <property type="entry name" value="YjgF-like"/>
    <property type="match status" value="1"/>
</dbReference>
<evidence type="ECO:0000313" key="1">
    <source>
        <dbReference type="EMBL" id="VAW23311.1"/>
    </source>
</evidence>
<name>A0A3B0TX35_9ZZZZ</name>
<dbReference type="Pfam" id="PF01042">
    <property type="entry name" value="Ribonuc_L-PSP"/>
    <property type="match status" value="1"/>
</dbReference>
<dbReference type="PANTHER" id="PTHR43760:SF1">
    <property type="entry name" value="ENDORIBONUCLEASE L-PSP_CHORISMATE MUTASE-LIKE DOMAIN-CONTAINING PROTEIN"/>
    <property type="match status" value="1"/>
</dbReference>
<accession>A0A3B0TX35</accession>
<dbReference type="InterPro" id="IPR013813">
    <property type="entry name" value="Endoribo_LPSP/chorism_mut-like"/>
</dbReference>